<comment type="caution">
    <text evidence="1">The sequence shown here is derived from an EMBL/GenBank/DDBJ whole genome shotgun (WGS) entry which is preliminary data.</text>
</comment>
<evidence type="ECO:0000313" key="2">
    <source>
        <dbReference type="Proteomes" id="UP001152531"/>
    </source>
</evidence>
<organism evidence="1 2">
    <name type="scientific">[Candida] jaroonii</name>
    <dbReference type="NCBI Taxonomy" id="467808"/>
    <lineage>
        <taxon>Eukaryota</taxon>
        <taxon>Fungi</taxon>
        <taxon>Dikarya</taxon>
        <taxon>Ascomycota</taxon>
        <taxon>Saccharomycotina</taxon>
        <taxon>Pichiomycetes</taxon>
        <taxon>Debaryomycetaceae</taxon>
        <taxon>Yamadazyma</taxon>
    </lineage>
</organism>
<proteinExistence type="predicted"/>
<protein>
    <submittedName>
        <fullName evidence="1">Mitochondrial carrier protein Mtm1p</fullName>
    </submittedName>
</protein>
<reference evidence="1" key="1">
    <citation type="submission" date="2022-06" db="EMBL/GenBank/DDBJ databases">
        <authorList>
            <person name="Legras J.-L."/>
            <person name="Devillers H."/>
            <person name="Grondin C."/>
        </authorList>
    </citation>
    <scope>NUCLEOTIDE SEQUENCE</scope>
    <source>
        <strain evidence="1">CLIB 1444</strain>
    </source>
</reference>
<dbReference type="EMBL" id="CALSDN010000008">
    <property type="protein sequence ID" value="CAH6722214.1"/>
    <property type="molecule type" value="Genomic_DNA"/>
</dbReference>
<gene>
    <name evidence="1" type="ORF">CLIB1444_08S04434</name>
</gene>
<accession>A0ACA9YCN0</accession>
<dbReference type="Proteomes" id="UP001152531">
    <property type="component" value="Unassembled WGS sequence"/>
</dbReference>
<sequence length="377" mass="41390">MSLKLMKEGISLPQSNKPDVPIETSLTVSQRMMSASAGSILTAFILTPFDVIRIRMQQQEILPDSYPCCVDKIKNNEINGSSNLTKVPASSFKHIKSPESDLFWLDKEYCKSSNNCSKIDSTFQGFKIIAKNEGIKTLWRGMPLTLIMAVPANVVYFTGYEYARDHSPIKASSINSLLCGSIARLVAATSIAPIELVKTRVQSIPSSLSSTSASSISRSVMSDLWSQTKTRGLHSLFTGLSITLWRDVPFSGIYWSLYETSKSHIGSLLAVDFNNTTTENNWKVFTTSFLSGSLSGSVAAIATHPFDVGKTRLQITQSESHSNVGKYLLNIWKNEGFSALFGGLGPRVLKVAPSCAIMISSYEISKQFFKMSALQTL</sequence>
<name>A0ACA9YCN0_9ASCO</name>
<evidence type="ECO:0000313" key="1">
    <source>
        <dbReference type="EMBL" id="CAH6722214.1"/>
    </source>
</evidence>
<keyword evidence="2" id="KW-1185">Reference proteome</keyword>